<dbReference type="Proteomes" id="UP000714275">
    <property type="component" value="Unassembled WGS sequence"/>
</dbReference>
<comment type="caution">
    <text evidence="1">The sequence shown here is derived from an EMBL/GenBank/DDBJ whole genome shotgun (WGS) entry which is preliminary data.</text>
</comment>
<keyword evidence="2" id="KW-1185">Reference proteome</keyword>
<proteinExistence type="predicted"/>
<gene>
    <name evidence="1" type="ORF">EV702DRAFT_1040750</name>
</gene>
<dbReference type="AlphaFoldDB" id="A0A9P7D8H0"/>
<sequence>MSYYAEFWRKISAIIKPAADAYAGPSSFCASVTRKFASSTNSAYTQSMVTSLAIDVTMPAKMSLASSQIVLLHTCTKNDGSLPVVYVDQIQNSGRHDGEEARAIASNSSLCKMHAFLAPRQERGYRQLQPNKLCVHSNRSIGAAVILPALFVRFLGGQGPEAHSGLTHDRNATGLLCEIVARGEHECRKGHVKHGEPRKTQGRWTCRSRITCKEGVGASEGPP</sequence>
<name>A0A9P7D8H0_9AGAM</name>
<dbReference type="EMBL" id="JABBWD010000002">
    <property type="protein sequence ID" value="KAG1782957.1"/>
    <property type="molecule type" value="Genomic_DNA"/>
</dbReference>
<accession>A0A9P7D8H0</accession>
<evidence type="ECO:0000313" key="2">
    <source>
        <dbReference type="Proteomes" id="UP000714275"/>
    </source>
</evidence>
<protein>
    <submittedName>
        <fullName evidence="1">Uncharacterized protein</fullName>
    </submittedName>
</protein>
<reference evidence="1" key="1">
    <citation type="journal article" date="2020" name="New Phytol.">
        <title>Comparative genomics reveals dynamic genome evolution in host specialist ectomycorrhizal fungi.</title>
        <authorList>
            <person name="Lofgren L.A."/>
            <person name="Nguyen N.H."/>
            <person name="Vilgalys R."/>
            <person name="Ruytinx J."/>
            <person name="Liao H.L."/>
            <person name="Branco S."/>
            <person name="Kuo A."/>
            <person name="LaButti K."/>
            <person name="Lipzen A."/>
            <person name="Andreopoulos W."/>
            <person name="Pangilinan J."/>
            <person name="Riley R."/>
            <person name="Hundley H."/>
            <person name="Na H."/>
            <person name="Barry K."/>
            <person name="Grigoriev I.V."/>
            <person name="Stajich J.E."/>
            <person name="Kennedy P.G."/>
        </authorList>
    </citation>
    <scope>NUCLEOTIDE SEQUENCE</scope>
    <source>
        <strain evidence="1">DOB743</strain>
    </source>
</reference>
<organism evidence="1 2">
    <name type="scientific">Suillus placidus</name>
    <dbReference type="NCBI Taxonomy" id="48579"/>
    <lineage>
        <taxon>Eukaryota</taxon>
        <taxon>Fungi</taxon>
        <taxon>Dikarya</taxon>
        <taxon>Basidiomycota</taxon>
        <taxon>Agaricomycotina</taxon>
        <taxon>Agaricomycetes</taxon>
        <taxon>Agaricomycetidae</taxon>
        <taxon>Boletales</taxon>
        <taxon>Suillineae</taxon>
        <taxon>Suillaceae</taxon>
        <taxon>Suillus</taxon>
    </lineage>
</organism>
<evidence type="ECO:0000313" key="1">
    <source>
        <dbReference type="EMBL" id="KAG1782957.1"/>
    </source>
</evidence>